<dbReference type="PANTHER" id="PTHR21022:SF19">
    <property type="entry name" value="PREPHENATE DEHYDRATASE-RELATED"/>
    <property type="match status" value="1"/>
</dbReference>
<dbReference type="CDD" id="cd13633">
    <property type="entry name" value="PBP2_Sa-PDT_like"/>
    <property type="match status" value="1"/>
</dbReference>
<dbReference type="Pfam" id="PF01842">
    <property type="entry name" value="ACT"/>
    <property type="match status" value="1"/>
</dbReference>
<evidence type="ECO:0000256" key="4">
    <source>
        <dbReference type="ARBA" id="ARBA00022605"/>
    </source>
</evidence>
<dbReference type="NCBIfam" id="NF008865">
    <property type="entry name" value="PRK11898.1"/>
    <property type="match status" value="1"/>
</dbReference>
<evidence type="ECO:0000256" key="1">
    <source>
        <dbReference type="ARBA" id="ARBA00004741"/>
    </source>
</evidence>
<dbReference type="UniPathway" id="UPA00121">
    <property type="reaction ID" value="UER00345"/>
</dbReference>
<accession>A0A7G6E7M6</accession>
<dbReference type="PROSITE" id="PS51171">
    <property type="entry name" value="PREPHENATE_DEHYDR_3"/>
    <property type="match status" value="1"/>
</dbReference>
<evidence type="ECO:0000256" key="2">
    <source>
        <dbReference type="ARBA" id="ARBA00013147"/>
    </source>
</evidence>
<keyword evidence="5 9" id="KW-0057">Aromatic amino acid biosynthesis</keyword>
<feature type="domain" description="ACT" evidence="11">
    <location>
        <begin position="199"/>
        <end position="276"/>
    </location>
</feature>
<evidence type="ECO:0000256" key="9">
    <source>
        <dbReference type="RuleBase" id="RU361254"/>
    </source>
</evidence>
<comment type="catalytic activity">
    <reaction evidence="8 9">
        <text>prephenate + H(+) = 3-phenylpyruvate + CO2 + H2O</text>
        <dbReference type="Rhea" id="RHEA:21648"/>
        <dbReference type="ChEBI" id="CHEBI:15377"/>
        <dbReference type="ChEBI" id="CHEBI:15378"/>
        <dbReference type="ChEBI" id="CHEBI:16526"/>
        <dbReference type="ChEBI" id="CHEBI:18005"/>
        <dbReference type="ChEBI" id="CHEBI:29934"/>
        <dbReference type="EC" id="4.2.1.51"/>
    </reaction>
</comment>
<evidence type="ECO:0000256" key="8">
    <source>
        <dbReference type="ARBA" id="ARBA00047848"/>
    </source>
</evidence>
<dbReference type="EMBL" id="CP045798">
    <property type="protein sequence ID" value="QNB48080.1"/>
    <property type="molecule type" value="Genomic_DNA"/>
</dbReference>
<evidence type="ECO:0000313" key="13">
    <source>
        <dbReference type="Proteomes" id="UP000515847"/>
    </source>
</evidence>
<dbReference type="PROSITE" id="PS51671">
    <property type="entry name" value="ACT"/>
    <property type="match status" value="1"/>
</dbReference>
<dbReference type="GO" id="GO:0009094">
    <property type="term" value="P:L-phenylalanine biosynthetic process"/>
    <property type="evidence" value="ECO:0007669"/>
    <property type="project" value="UniProtKB-UniPathway"/>
</dbReference>
<keyword evidence="6 9" id="KW-0584">Phenylalanine biosynthesis</keyword>
<dbReference type="OrthoDB" id="9802281at2"/>
<dbReference type="InterPro" id="IPR001086">
    <property type="entry name" value="Preph_deHydtase"/>
</dbReference>
<dbReference type="InterPro" id="IPR018528">
    <property type="entry name" value="Preph_deHydtase_CS"/>
</dbReference>
<dbReference type="GO" id="GO:0005737">
    <property type="term" value="C:cytoplasm"/>
    <property type="evidence" value="ECO:0007669"/>
    <property type="project" value="TreeGrafter"/>
</dbReference>
<dbReference type="PANTHER" id="PTHR21022">
    <property type="entry name" value="PREPHENATE DEHYDRATASE P PROTEIN"/>
    <property type="match status" value="1"/>
</dbReference>
<keyword evidence="7 9" id="KW-0456">Lyase</keyword>
<evidence type="ECO:0000259" key="10">
    <source>
        <dbReference type="PROSITE" id="PS51171"/>
    </source>
</evidence>
<protein>
    <recommendedName>
        <fullName evidence="3 9">Prephenate dehydratase</fullName>
        <shortName evidence="9">PDT</shortName>
        <ecNumber evidence="2 9">4.2.1.51</ecNumber>
    </recommendedName>
</protein>
<dbReference type="EC" id="4.2.1.51" evidence="2 9"/>
<name>A0A7G6E7M6_THEFR</name>
<dbReference type="KEGG" id="tfr:BR63_18495"/>
<dbReference type="FunFam" id="3.30.70.260:FF:000012">
    <property type="entry name" value="Prephenate dehydratase"/>
    <property type="match status" value="1"/>
</dbReference>
<dbReference type="Proteomes" id="UP000515847">
    <property type="component" value="Chromosome"/>
</dbReference>
<organism evidence="12 13">
    <name type="scientific">Thermanaerosceptrum fracticalcis</name>
    <dbReference type="NCBI Taxonomy" id="1712410"/>
    <lineage>
        <taxon>Bacteria</taxon>
        <taxon>Bacillati</taxon>
        <taxon>Bacillota</taxon>
        <taxon>Clostridia</taxon>
        <taxon>Eubacteriales</taxon>
        <taxon>Peptococcaceae</taxon>
        <taxon>Thermanaerosceptrum</taxon>
    </lineage>
</organism>
<evidence type="ECO:0000256" key="5">
    <source>
        <dbReference type="ARBA" id="ARBA00023141"/>
    </source>
</evidence>
<dbReference type="InterPro" id="IPR002912">
    <property type="entry name" value="ACT_dom"/>
</dbReference>
<feature type="domain" description="Prephenate dehydratase" evidence="10">
    <location>
        <begin position="4"/>
        <end position="186"/>
    </location>
</feature>
<dbReference type="Gene3D" id="3.30.70.260">
    <property type="match status" value="1"/>
</dbReference>
<dbReference type="AlphaFoldDB" id="A0A7G6E7M6"/>
<dbReference type="SUPFAM" id="SSF53850">
    <property type="entry name" value="Periplasmic binding protein-like II"/>
    <property type="match status" value="1"/>
</dbReference>
<dbReference type="CDD" id="cd04905">
    <property type="entry name" value="ACT_CM-PDT"/>
    <property type="match status" value="1"/>
</dbReference>
<dbReference type="Pfam" id="PF00800">
    <property type="entry name" value="PDT"/>
    <property type="match status" value="1"/>
</dbReference>
<dbReference type="InterPro" id="IPR045865">
    <property type="entry name" value="ACT-like_dom_sf"/>
</dbReference>
<dbReference type="RefSeq" id="WP_034420709.1">
    <property type="nucleotide sequence ID" value="NZ_CP045798.1"/>
</dbReference>
<evidence type="ECO:0000259" key="11">
    <source>
        <dbReference type="PROSITE" id="PS51671"/>
    </source>
</evidence>
<sequence>MKKILAFLGPVGTYSYEAASRCLLTLENTQEWTLQALPTIPHILTAVAEGSVDAGLVPGENSIEGTVNITLDMLAHELSLYIQGETVLNINHCLFSHSQDLGEIHTVLSHPQALAQCRRFLQQKLPQARCLPANSTAEAVQNLASMGPGTAAIASRDTHRFYNVPILVPDIGDYPCNQTRFLLVGRTPCPHSDTKKTSLVLALEKDRPGGLYEVLGEFARENINLTKIESRPAKKELGNYIFFIDCEAGHDHPGLQEVLRNLEKKTALLKNLGSYCSIV</sequence>
<proteinExistence type="predicted"/>
<dbReference type="Gene3D" id="3.40.190.10">
    <property type="entry name" value="Periplasmic binding protein-like II"/>
    <property type="match status" value="2"/>
</dbReference>
<dbReference type="PROSITE" id="PS00857">
    <property type="entry name" value="PREPHENATE_DEHYDR_1"/>
    <property type="match status" value="1"/>
</dbReference>
<dbReference type="PROSITE" id="PS00858">
    <property type="entry name" value="PREPHENATE_DEHYDR_2"/>
    <property type="match status" value="1"/>
</dbReference>
<evidence type="ECO:0000313" key="12">
    <source>
        <dbReference type="EMBL" id="QNB48080.1"/>
    </source>
</evidence>
<keyword evidence="4 9" id="KW-0028">Amino-acid biosynthesis</keyword>
<dbReference type="SUPFAM" id="SSF55021">
    <property type="entry name" value="ACT-like"/>
    <property type="match status" value="1"/>
</dbReference>
<evidence type="ECO:0000256" key="6">
    <source>
        <dbReference type="ARBA" id="ARBA00023222"/>
    </source>
</evidence>
<comment type="pathway">
    <text evidence="1 9">Amino-acid biosynthesis; L-phenylalanine biosynthesis; phenylpyruvate from prephenate: step 1/1.</text>
</comment>
<evidence type="ECO:0000256" key="3">
    <source>
        <dbReference type="ARBA" id="ARBA00021872"/>
    </source>
</evidence>
<gene>
    <name evidence="9 12" type="primary">pheA</name>
    <name evidence="12" type="ORF">BR63_18495</name>
</gene>
<keyword evidence="13" id="KW-1185">Reference proteome</keyword>
<dbReference type="GO" id="GO:0004664">
    <property type="term" value="F:prephenate dehydratase activity"/>
    <property type="evidence" value="ECO:0007669"/>
    <property type="project" value="UniProtKB-UniRule"/>
</dbReference>
<reference evidence="12 13" key="1">
    <citation type="journal article" date="2019" name="Front. Microbiol.">
        <title>Thermoanaerosceptrum fracticalcis gen. nov. sp. nov., a Novel Fumarate-Fermenting Microorganism From a Deep Fractured Carbonate Aquifer of the US Great Basin.</title>
        <authorList>
            <person name="Hamilton-Brehm S.D."/>
            <person name="Stewart L.E."/>
            <person name="Zavarin M."/>
            <person name="Caldwell M."/>
            <person name="Lawson P.A."/>
            <person name="Onstott T.C."/>
            <person name="Grzymski J."/>
            <person name="Neveux I."/>
            <person name="Lollar B.S."/>
            <person name="Russell C.E."/>
            <person name="Moser D.P."/>
        </authorList>
    </citation>
    <scope>NUCLEOTIDE SEQUENCE [LARGE SCALE GENOMIC DNA]</scope>
    <source>
        <strain evidence="12 13">DRI-13</strain>
    </source>
</reference>
<evidence type="ECO:0000256" key="7">
    <source>
        <dbReference type="ARBA" id="ARBA00023239"/>
    </source>
</evidence>